<proteinExistence type="inferred from homology"/>
<dbReference type="InterPro" id="IPR045865">
    <property type="entry name" value="ACT-like_dom_sf"/>
</dbReference>
<dbReference type="InterPro" id="IPR036291">
    <property type="entry name" value="NAD(P)-bd_dom_sf"/>
</dbReference>
<keyword evidence="2 6" id="KW-0560">Oxidoreductase</keyword>
<evidence type="ECO:0000313" key="7">
    <source>
        <dbReference type="Proteomes" id="UP001595773"/>
    </source>
</evidence>
<dbReference type="SUPFAM" id="SSF51735">
    <property type="entry name" value="NAD(P)-binding Rossmann-fold domains"/>
    <property type="match status" value="1"/>
</dbReference>
<gene>
    <name evidence="6" type="ORF">ACFOW9_10545</name>
</gene>
<reference evidence="7" key="1">
    <citation type="journal article" date="2019" name="Int. J. Syst. Evol. Microbiol.">
        <title>The Global Catalogue of Microorganisms (GCM) 10K type strain sequencing project: providing services to taxonomists for standard genome sequencing and annotation.</title>
        <authorList>
            <consortium name="The Broad Institute Genomics Platform"/>
            <consortium name="The Broad Institute Genome Sequencing Center for Infectious Disease"/>
            <person name="Wu L."/>
            <person name="Ma J."/>
        </authorList>
    </citation>
    <scope>NUCLEOTIDE SEQUENCE [LARGE SCALE GENOMIC DNA]</scope>
    <source>
        <strain evidence="7">CGMCC 1.10698</strain>
    </source>
</reference>
<dbReference type="Gene3D" id="3.40.50.720">
    <property type="entry name" value="NAD(P)-binding Rossmann-like Domain"/>
    <property type="match status" value="1"/>
</dbReference>
<dbReference type="NCBIfam" id="NF005111">
    <property type="entry name" value="PRK06545.2-3"/>
    <property type="match status" value="1"/>
</dbReference>
<sequence length="367" mass="38098">MNPTHLTGPVLVLGSGLLGASIGLGLRAHGIDVVLSDPSPSAQAVAVDIGAGRALRIAEDLEPELVVVAAPPDVSASVVAHALETYACAVVVDIASIKVAIATELAAIVGAKSELLTRYVGTHPMAGRERSGPVAARSELFNSMPWVLCASDQSSHHAVKVAHSLAIDLGAVVFRFTPEEHDAAVALVSHLPQVMSSLVASRLQETPAHALSLAGNGLRDVTRIAASDPTLWVQILGANAPRLLEILHGVQTDLDRLITTLSAPTAPGARLDLAQLMAEGNAGQSRIPGKHGGPATSYSWLTVLVDDKPGQIAKLLTEIGDIGVNVEDLRLDHSAGVAVGMVELSVLPSKRTALVEDLTDRGWKVVL</sequence>
<dbReference type="EMBL" id="JBHSCQ010000016">
    <property type="protein sequence ID" value="MFC4266038.1"/>
    <property type="molecule type" value="Genomic_DNA"/>
</dbReference>
<name>A0ABV8R3R7_9MICC</name>
<keyword evidence="3" id="KW-0028">Amino-acid biosynthesis</keyword>
<organism evidence="6 7">
    <name type="scientific">Arthrobacter cryoconiti</name>
    <dbReference type="NCBI Taxonomy" id="748907"/>
    <lineage>
        <taxon>Bacteria</taxon>
        <taxon>Bacillati</taxon>
        <taxon>Actinomycetota</taxon>
        <taxon>Actinomycetes</taxon>
        <taxon>Micrococcales</taxon>
        <taxon>Micrococcaceae</taxon>
        <taxon>Arthrobacter</taxon>
    </lineage>
</organism>
<feature type="domain" description="Prephenate/arogenate dehydrogenase" evidence="5">
    <location>
        <begin position="8"/>
        <end position="295"/>
    </location>
</feature>
<dbReference type="Pfam" id="PF20463">
    <property type="entry name" value="PDH_C"/>
    <property type="match status" value="1"/>
</dbReference>
<evidence type="ECO:0000256" key="2">
    <source>
        <dbReference type="ARBA" id="ARBA00023002"/>
    </source>
</evidence>
<evidence type="ECO:0000256" key="4">
    <source>
        <dbReference type="ARBA" id="ARBA00029440"/>
    </source>
</evidence>
<dbReference type="InterPro" id="IPR008927">
    <property type="entry name" value="6-PGluconate_DH-like_C_sf"/>
</dbReference>
<comment type="pathway">
    <text evidence="4">Amino-acid biosynthesis.</text>
</comment>
<evidence type="ECO:0000256" key="3">
    <source>
        <dbReference type="ARBA" id="ARBA00023141"/>
    </source>
</evidence>
<comment type="caution">
    <text evidence="6">The sequence shown here is derived from an EMBL/GenBank/DDBJ whole genome shotgun (WGS) entry which is preliminary data.</text>
</comment>
<dbReference type="Gene3D" id="3.30.70.260">
    <property type="match status" value="1"/>
</dbReference>
<accession>A0ABV8R3R7</accession>
<dbReference type="SUPFAM" id="SSF55021">
    <property type="entry name" value="ACT-like"/>
    <property type="match status" value="1"/>
</dbReference>
<comment type="similarity">
    <text evidence="1">Belongs to the prephenate/arogenate dehydrogenase family.</text>
</comment>
<protein>
    <submittedName>
        <fullName evidence="6">Prephenate dehydrogenase</fullName>
        <ecNumber evidence="6">1.3.1.12</ecNumber>
    </submittedName>
</protein>
<evidence type="ECO:0000259" key="5">
    <source>
        <dbReference type="PROSITE" id="PS51176"/>
    </source>
</evidence>
<dbReference type="GO" id="GO:0008977">
    <property type="term" value="F:prephenate dehydrogenase (NAD+) activity"/>
    <property type="evidence" value="ECO:0007669"/>
    <property type="project" value="UniProtKB-EC"/>
</dbReference>
<dbReference type="InterPro" id="IPR046825">
    <property type="entry name" value="PDH_C"/>
</dbReference>
<dbReference type="InterPro" id="IPR046826">
    <property type="entry name" value="PDH_N"/>
</dbReference>
<dbReference type="Pfam" id="PF02153">
    <property type="entry name" value="PDH_N"/>
    <property type="match status" value="1"/>
</dbReference>
<dbReference type="Gene3D" id="1.10.3660.10">
    <property type="entry name" value="6-phosphogluconate dehydrogenase C-terminal like domain"/>
    <property type="match status" value="1"/>
</dbReference>
<dbReference type="Proteomes" id="UP001595773">
    <property type="component" value="Unassembled WGS sequence"/>
</dbReference>
<dbReference type="InterPro" id="IPR050812">
    <property type="entry name" value="Preph/Arog_dehydrog"/>
</dbReference>
<dbReference type="PANTHER" id="PTHR21363">
    <property type="entry name" value="PREPHENATE DEHYDROGENASE"/>
    <property type="match status" value="1"/>
</dbReference>
<dbReference type="PROSITE" id="PS51176">
    <property type="entry name" value="PDH_ADH"/>
    <property type="match status" value="1"/>
</dbReference>
<evidence type="ECO:0000313" key="6">
    <source>
        <dbReference type="EMBL" id="MFC4266038.1"/>
    </source>
</evidence>
<dbReference type="EC" id="1.3.1.12" evidence="6"/>
<dbReference type="RefSeq" id="WP_230068065.1">
    <property type="nucleotide sequence ID" value="NZ_BAABLL010000006.1"/>
</dbReference>
<keyword evidence="7" id="KW-1185">Reference proteome</keyword>
<dbReference type="SUPFAM" id="SSF48179">
    <property type="entry name" value="6-phosphogluconate dehydrogenase C-terminal domain-like"/>
    <property type="match status" value="1"/>
</dbReference>
<evidence type="ECO:0000256" key="1">
    <source>
        <dbReference type="ARBA" id="ARBA00007964"/>
    </source>
</evidence>
<dbReference type="NCBIfam" id="NF005112">
    <property type="entry name" value="PRK06545.2-4"/>
    <property type="match status" value="1"/>
</dbReference>
<dbReference type="PANTHER" id="PTHR21363:SF0">
    <property type="entry name" value="PREPHENATE DEHYDROGENASE [NADP(+)]"/>
    <property type="match status" value="1"/>
</dbReference>
<keyword evidence="3" id="KW-0057">Aromatic amino acid biosynthesis</keyword>
<dbReference type="InterPro" id="IPR003099">
    <property type="entry name" value="Prephen_DH"/>
</dbReference>